<keyword evidence="8" id="KW-1185">Reference proteome</keyword>
<feature type="domain" description="MSP" evidence="6">
    <location>
        <begin position="1"/>
        <end position="122"/>
    </location>
</feature>
<dbReference type="GO" id="GO:0090158">
    <property type="term" value="P:endoplasmic reticulum membrane organization"/>
    <property type="evidence" value="ECO:0007669"/>
    <property type="project" value="TreeGrafter"/>
</dbReference>
<dbReference type="OrthoDB" id="10472821at2759"/>
<dbReference type="SUPFAM" id="SSF49354">
    <property type="entry name" value="PapD-like"/>
    <property type="match status" value="1"/>
</dbReference>
<keyword evidence="4" id="KW-1133">Transmembrane helix</keyword>
<evidence type="ECO:0000313" key="7">
    <source>
        <dbReference type="EMBL" id="CAD6256067.1"/>
    </source>
</evidence>
<comment type="caution">
    <text evidence="7">The sequence shown here is derived from an EMBL/GenBank/DDBJ whole genome shotgun (WGS) entry which is preliminary data.</text>
</comment>
<dbReference type="InterPro" id="IPR008962">
    <property type="entry name" value="PapD-like_sf"/>
</dbReference>
<keyword evidence="3" id="KW-0812">Transmembrane</keyword>
<comment type="subcellular location">
    <subcellularLocation>
        <location evidence="1">Membrane</location>
        <topology evidence="1">Single-pass type IV membrane protein</topology>
    </subcellularLocation>
</comment>
<accession>A0A811QCJ2</accession>
<dbReference type="Gene3D" id="2.60.40.10">
    <property type="entry name" value="Immunoglobulins"/>
    <property type="match status" value="1"/>
</dbReference>
<evidence type="ECO:0000313" key="8">
    <source>
        <dbReference type="Proteomes" id="UP000604825"/>
    </source>
</evidence>
<dbReference type="GO" id="GO:0005789">
    <property type="term" value="C:endoplasmic reticulum membrane"/>
    <property type="evidence" value="ECO:0007669"/>
    <property type="project" value="InterPro"/>
</dbReference>
<evidence type="ECO:0000256" key="5">
    <source>
        <dbReference type="ARBA" id="ARBA00023136"/>
    </source>
</evidence>
<keyword evidence="5" id="KW-0472">Membrane</keyword>
<dbReference type="Proteomes" id="UP000604825">
    <property type="component" value="Unassembled WGS sequence"/>
</dbReference>
<evidence type="ECO:0000259" key="6">
    <source>
        <dbReference type="PROSITE" id="PS50202"/>
    </source>
</evidence>
<dbReference type="PROSITE" id="PS50202">
    <property type="entry name" value="MSP"/>
    <property type="match status" value="1"/>
</dbReference>
<dbReference type="AlphaFoldDB" id="A0A811QCJ2"/>
<organism evidence="7 8">
    <name type="scientific">Miscanthus lutarioriparius</name>
    <dbReference type="NCBI Taxonomy" id="422564"/>
    <lineage>
        <taxon>Eukaryota</taxon>
        <taxon>Viridiplantae</taxon>
        <taxon>Streptophyta</taxon>
        <taxon>Embryophyta</taxon>
        <taxon>Tracheophyta</taxon>
        <taxon>Spermatophyta</taxon>
        <taxon>Magnoliopsida</taxon>
        <taxon>Liliopsida</taxon>
        <taxon>Poales</taxon>
        <taxon>Poaceae</taxon>
        <taxon>PACMAD clade</taxon>
        <taxon>Panicoideae</taxon>
        <taxon>Andropogonodae</taxon>
        <taxon>Andropogoneae</taxon>
        <taxon>Saccharinae</taxon>
        <taxon>Miscanthus</taxon>
    </lineage>
</organism>
<evidence type="ECO:0000256" key="4">
    <source>
        <dbReference type="ARBA" id="ARBA00022989"/>
    </source>
</evidence>
<dbReference type="InterPro" id="IPR013783">
    <property type="entry name" value="Ig-like_fold"/>
</dbReference>
<gene>
    <name evidence="7" type="ORF">NCGR_LOCUS39591</name>
</gene>
<dbReference type="GO" id="GO:0061817">
    <property type="term" value="P:endoplasmic reticulum-plasma membrane tethering"/>
    <property type="evidence" value="ECO:0007669"/>
    <property type="project" value="TreeGrafter"/>
</dbReference>
<sequence>MIEIEPLELHFPYEHNKAITRAIELINDTDDCFAFRITTLSSLLYLTQPSKNIVPPRSKCSVTITLQALEMAPEQCNYGASQFYVESTRVDESLIAEDITEDMFDEKPGKVVDKVDLIVVLE</sequence>
<evidence type="ECO:0000256" key="1">
    <source>
        <dbReference type="ARBA" id="ARBA00004211"/>
    </source>
</evidence>
<proteinExistence type="inferred from homology"/>
<dbReference type="Pfam" id="PF00635">
    <property type="entry name" value="Motile_Sperm"/>
    <property type="match status" value="1"/>
</dbReference>
<dbReference type="EMBL" id="CAJGYO010000010">
    <property type="protein sequence ID" value="CAD6256067.1"/>
    <property type="molecule type" value="Genomic_DNA"/>
</dbReference>
<dbReference type="PANTHER" id="PTHR10809">
    <property type="entry name" value="VESICLE-ASSOCIATED MEMBRANE PROTEIN-ASSOCIATED PROTEIN"/>
    <property type="match status" value="1"/>
</dbReference>
<dbReference type="InterPro" id="IPR016763">
    <property type="entry name" value="VAP"/>
</dbReference>
<reference evidence="7" key="1">
    <citation type="submission" date="2020-10" db="EMBL/GenBank/DDBJ databases">
        <authorList>
            <person name="Han B."/>
            <person name="Lu T."/>
            <person name="Zhao Q."/>
            <person name="Huang X."/>
            <person name="Zhao Y."/>
        </authorList>
    </citation>
    <scope>NUCLEOTIDE SEQUENCE</scope>
</reference>
<comment type="similarity">
    <text evidence="2">Belongs to the VAMP-associated protein (VAP) (TC 9.B.17) family.</text>
</comment>
<dbReference type="PANTHER" id="PTHR10809:SF6">
    <property type="entry name" value="AT11025P-RELATED"/>
    <property type="match status" value="1"/>
</dbReference>
<protein>
    <recommendedName>
        <fullName evidence="6">MSP domain-containing protein</fullName>
    </recommendedName>
</protein>
<evidence type="ECO:0000256" key="3">
    <source>
        <dbReference type="ARBA" id="ARBA00022692"/>
    </source>
</evidence>
<dbReference type="InterPro" id="IPR000535">
    <property type="entry name" value="MSP_dom"/>
</dbReference>
<name>A0A811QCJ2_9POAL</name>
<evidence type="ECO:0000256" key="2">
    <source>
        <dbReference type="ARBA" id="ARBA00008932"/>
    </source>
</evidence>
<dbReference type="GO" id="GO:0005886">
    <property type="term" value="C:plasma membrane"/>
    <property type="evidence" value="ECO:0007669"/>
    <property type="project" value="TreeGrafter"/>
</dbReference>